<dbReference type="SUPFAM" id="SSF81606">
    <property type="entry name" value="PP2C-like"/>
    <property type="match status" value="1"/>
</dbReference>
<evidence type="ECO:0000259" key="1">
    <source>
        <dbReference type="Pfam" id="PF13672"/>
    </source>
</evidence>
<dbReference type="InterPro" id="IPR036457">
    <property type="entry name" value="PPM-type-like_dom_sf"/>
</dbReference>
<accession>A0A2W1JLM9</accession>
<evidence type="ECO:0000313" key="3">
    <source>
        <dbReference type="Proteomes" id="UP000248857"/>
    </source>
</evidence>
<dbReference type="OrthoDB" id="9805674at2"/>
<evidence type="ECO:0000313" key="2">
    <source>
        <dbReference type="EMBL" id="PZD74273.1"/>
    </source>
</evidence>
<dbReference type="Gene3D" id="3.60.40.10">
    <property type="entry name" value="PPM-type phosphatase domain"/>
    <property type="match status" value="1"/>
</dbReference>
<dbReference type="Proteomes" id="UP000248857">
    <property type="component" value="Unassembled WGS sequence"/>
</dbReference>
<name>A0A2W1JLM9_9CYAN</name>
<comment type="caution">
    <text evidence="2">The sequence shown here is derived from an EMBL/GenBank/DDBJ whole genome shotgun (WGS) entry which is preliminary data.</text>
</comment>
<sequence length="257" mass="28246">MVWRATVHSAMGTRHLQRGVPCQDYGDFVTCEHSIIGAVADGAGSAKYSDIGSQLAVKTVLSNLERWLSSQSSLEREVIETQAQAIFESALDAAVLALDQEAQAGGYALRDLGCTLLTFIATPTWIAAMQIGDGFIVAKMSETEPYQLLFQPEKGEYINETVFVTSEHALDAMQVAVKSGEQPLVCAATDGLEKVAIRFHDWQPHPPFFAPFMSCLQTMDDPAERQVYLETFLNSDRLNAKTDDDKTLLMCLCEQGQ</sequence>
<keyword evidence="3" id="KW-1185">Reference proteome</keyword>
<reference evidence="2 3" key="1">
    <citation type="journal article" date="2018" name="Sci. Rep.">
        <title>A novel species of the marine cyanobacterium Acaryochloris with a unique pigment content and lifestyle.</title>
        <authorList>
            <person name="Partensky F."/>
            <person name="Six C."/>
            <person name="Ratin M."/>
            <person name="Garczarek L."/>
            <person name="Vaulot D."/>
            <person name="Probert I."/>
            <person name="Calteau A."/>
            <person name="Gourvil P."/>
            <person name="Marie D."/>
            <person name="Grebert T."/>
            <person name="Bouchier C."/>
            <person name="Le Panse S."/>
            <person name="Gachenot M."/>
            <person name="Rodriguez F."/>
            <person name="Garrido J.L."/>
        </authorList>
    </citation>
    <scope>NUCLEOTIDE SEQUENCE [LARGE SCALE GENOMIC DNA]</scope>
    <source>
        <strain evidence="2 3">RCC1774</strain>
    </source>
</reference>
<gene>
    <name evidence="2" type="ORF">C1752_01339</name>
</gene>
<organism evidence="2 3">
    <name type="scientific">Acaryochloris thomasi RCC1774</name>
    <dbReference type="NCBI Taxonomy" id="1764569"/>
    <lineage>
        <taxon>Bacteria</taxon>
        <taxon>Bacillati</taxon>
        <taxon>Cyanobacteriota</taxon>
        <taxon>Cyanophyceae</taxon>
        <taxon>Acaryochloridales</taxon>
        <taxon>Acaryochloridaceae</taxon>
        <taxon>Acaryochloris</taxon>
        <taxon>Acaryochloris thomasi</taxon>
    </lineage>
</organism>
<feature type="domain" description="PPM-type phosphatase" evidence="1">
    <location>
        <begin position="12"/>
        <end position="225"/>
    </location>
</feature>
<proteinExistence type="predicted"/>
<dbReference type="EMBL" id="PQWO01000003">
    <property type="protein sequence ID" value="PZD74273.1"/>
    <property type="molecule type" value="Genomic_DNA"/>
</dbReference>
<dbReference type="InterPro" id="IPR001932">
    <property type="entry name" value="PPM-type_phosphatase-like_dom"/>
</dbReference>
<dbReference type="AlphaFoldDB" id="A0A2W1JLM9"/>
<protein>
    <recommendedName>
        <fullName evidence="1">PPM-type phosphatase domain-containing protein</fullName>
    </recommendedName>
</protein>
<dbReference type="Pfam" id="PF13672">
    <property type="entry name" value="PP2C_2"/>
    <property type="match status" value="1"/>
</dbReference>